<dbReference type="EC" id="3.1.-.-" evidence="10"/>
<dbReference type="HAMAP" id="MF_01453">
    <property type="entry name" value="AddB_type2"/>
    <property type="match status" value="1"/>
</dbReference>
<dbReference type="Gene3D" id="3.90.320.10">
    <property type="match status" value="1"/>
</dbReference>
<dbReference type="GO" id="GO:0046872">
    <property type="term" value="F:metal ion binding"/>
    <property type="evidence" value="ECO:0007669"/>
    <property type="project" value="UniProtKB-KW"/>
</dbReference>
<evidence type="ECO:0000256" key="6">
    <source>
        <dbReference type="ARBA" id="ARBA00022839"/>
    </source>
</evidence>
<evidence type="ECO:0000259" key="12">
    <source>
        <dbReference type="Pfam" id="PF21445"/>
    </source>
</evidence>
<keyword evidence="8 10" id="KW-0238">DNA-binding</keyword>
<comment type="miscellaneous">
    <text evidence="10">Despite having helicase-like domains, this subunit does not have helicase activity.</text>
</comment>
<keyword evidence="10" id="KW-0004">4Fe-4S</keyword>
<dbReference type="InterPro" id="IPR027417">
    <property type="entry name" value="P-loop_NTPase"/>
</dbReference>
<evidence type="ECO:0000256" key="2">
    <source>
        <dbReference type="ARBA" id="ARBA00022741"/>
    </source>
</evidence>
<dbReference type="Pfam" id="PF12705">
    <property type="entry name" value="PDDEXK_1"/>
    <property type="match status" value="1"/>
</dbReference>
<reference evidence="13 14" key="1">
    <citation type="submission" date="2018-01" db="EMBL/GenBank/DDBJ databases">
        <title>Whole genome sequence of Melissococcus plutonius DAT561.</title>
        <authorList>
            <person name="Okumura K."/>
            <person name="Takamatsu D."/>
            <person name="Okura M."/>
        </authorList>
    </citation>
    <scope>NUCLEOTIDE SEQUENCE [LARGE SCALE GENOMIC DNA]</scope>
    <source>
        <strain evidence="13 14">DAT561</strain>
    </source>
</reference>
<evidence type="ECO:0000256" key="10">
    <source>
        <dbReference type="HAMAP-Rule" id="MF_01453"/>
    </source>
</evidence>
<keyword evidence="10" id="KW-0479">Metal-binding</keyword>
<comment type="cofactor">
    <cofactor evidence="10">
        <name>Mg(2+)</name>
        <dbReference type="ChEBI" id="CHEBI:18420"/>
    </cofactor>
</comment>
<evidence type="ECO:0000256" key="4">
    <source>
        <dbReference type="ARBA" id="ARBA00022801"/>
    </source>
</evidence>
<dbReference type="GO" id="GO:0016817">
    <property type="term" value="F:hydrolase activity, acting on acid anhydrides"/>
    <property type="evidence" value="ECO:0007669"/>
    <property type="project" value="InterPro"/>
</dbReference>
<dbReference type="GO" id="GO:0003690">
    <property type="term" value="F:double-stranded DNA binding"/>
    <property type="evidence" value="ECO:0007669"/>
    <property type="project" value="UniProtKB-UniRule"/>
</dbReference>
<feature type="domain" description="PD-(D/E)XK endonuclease-like" evidence="11">
    <location>
        <begin position="809"/>
        <end position="1156"/>
    </location>
</feature>
<comment type="function">
    <text evidence="10">The heterodimer acts as both an ATP-dependent DNA helicase and an ATP-dependent, dual-direction single-stranded exonuclease. Recognizes the chi site generating a DNA molecule suitable for the initiation of homologous recombination. This subunit has 5' -&gt; 3' nuclease activity but not helicase activity.</text>
</comment>
<keyword evidence="6 10" id="KW-0269">Exonuclease</keyword>
<keyword evidence="2 10" id="KW-0547">Nucleotide-binding</keyword>
<dbReference type="PANTHER" id="PTHR30591:SF1">
    <property type="entry name" value="RECBCD ENZYME SUBUNIT RECC"/>
    <property type="match status" value="1"/>
</dbReference>
<dbReference type="GO" id="GO:0051539">
    <property type="term" value="F:4 iron, 4 sulfur cluster binding"/>
    <property type="evidence" value="ECO:0007669"/>
    <property type="project" value="UniProtKB-KW"/>
</dbReference>
<evidence type="ECO:0000259" key="11">
    <source>
        <dbReference type="Pfam" id="PF12705"/>
    </source>
</evidence>
<keyword evidence="10" id="KW-0408">Iron</keyword>
<dbReference type="PANTHER" id="PTHR30591">
    <property type="entry name" value="RECBCD ENZYME SUBUNIT RECC"/>
    <property type="match status" value="1"/>
</dbReference>
<dbReference type="GO" id="GO:0005524">
    <property type="term" value="F:ATP binding"/>
    <property type="evidence" value="ECO:0007669"/>
    <property type="project" value="UniProtKB-UniRule"/>
</dbReference>
<dbReference type="AlphaFoldDB" id="A0A2Z5Y2L5"/>
<feature type="binding site" evidence="10">
    <location>
        <position position="1150"/>
    </location>
    <ligand>
        <name>[4Fe-4S] cluster</name>
        <dbReference type="ChEBI" id="CHEBI:49883"/>
    </ligand>
</feature>
<keyword evidence="5 10" id="KW-0347">Helicase</keyword>
<keyword evidence="1 10" id="KW-0540">Nuclease</keyword>
<dbReference type="InterPro" id="IPR011604">
    <property type="entry name" value="PDDEXK-like_dom_sf"/>
</dbReference>
<dbReference type="Gene3D" id="3.40.50.300">
    <property type="entry name" value="P-loop containing nucleotide triphosphate hydrolases"/>
    <property type="match status" value="3"/>
</dbReference>
<dbReference type="SUPFAM" id="SSF52540">
    <property type="entry name" value="P-loop containing nucleoside triphosphate hydrolases"/>
    <property type="match status" value="1"/>
</dbReference>
<dbReference type="GeneID" id="57043496"/>
<evidence type="ECO:0000256" key="9">
    <source>
        <dbReference type="ARBA" id="ARBA00023204"/>
    </source>
</evidence>
<keyword evidence="7 10" id="KW-0067">ATP-binding</keyword>
<evidence type="ECO:0000256" key="8">
    <source>
        <dbReference type="ARBA" id="ARBA00023125"/>
    </source>
</evidence>
<evidence type="ECO:0000313" key="14">
    <source>
        <dbReference type="Proteomes" id="UP000269226"/>
    </source>
</evidence>
<evidence type="ECO:0000256" key="7">
    <source>
        <dbReference type="ARBA" id="ARBA00022840"/>
    </source>
</evidence>
<evidence type="ECO:0000313" key="13">
    <source>
        <dbReference type="EMBL" id="BBC61056.1"/>
    </source>
</evidence>
<dbReference type="InterPro" id="IPR014141">
    <property type="entry name" value="DNA_helicase_suRexB"/>
</dbReference>
<dbReference type="Proteomes" id="UP000269226">
    <property type="component" value="Chromosome"/>
</dbReference>
<feature type="domain" description="ATP-dependent helicase/deoxyribonuclease subunit B N-terminal" evidence="12">
    <location>
        <begin position="5"/>
        <end position="282"/>
    </location>
</feature>
<keyword evidence="4 10" id="KW-0378">Hydrolase</keyword>
<feature type="binding site" evidence="10">
    <location>
        <position position="1156"/>
    </location>
    <ligand>
        <name>[4Fe-4S] cluster</name>
        <dbReference type="ChEBI" id="CHEBI:49883"/>
    </ligand>
</feature>
<dbReference type="RefSeq" id="WP_126347237.1">
    <property type="nucleotide sequence ID" value="NZ_AP018492.1"/>
</dbReference>
<accession>A0A2Z5Y2L5</accession>
<proteinExistence type="inferred from homology"/>
<dbReference type="EMBL" id="AP018492">
    <property type="protein sequence ID" value="BBC61056.1"/>
    <property type="molecule type" value="Genomic_DNA"/>
</dbReference>
<keyword evidence="3 10" id="KW-0227">DNA damage</keyword>
<dbReference type="InterPro" id="IPR038726">
    <property type="entry name" value="PDDEXK_AddAB-type"/>
</dbReference>
<comment type="cofactor">
    <cofactor evidence="10">
        <name>[4Fe-4S] cluster</name>
        <dbReference type="ChEBI" id="CHEBI:49883"/>
    </cofactor>
    <text evidence="10">Binds 1 [4Fe-4S] cluster.</text>
</comment>
<organism evidence="13 14">
    <name type="scientific">Melissococcus plutonius</name>
    <dbReference type="NCBI Taxonomy" id="33970"/>
    <lineage>
        <taxon>Bacteria</taxon>
        <taxon>Bacillati</taxon>
        <taxon>Bacillota</taxon>
        <taxon>Bacilli</taxon>
        <taxon>Lactobacillales</taxon>
        <taxon>Enterococcaceae</taxon>
        <taxon>Melissococcus</taxon>
    </lineage>
</organism>
<keyword evidence="9 10" id="KW-0234">DNA repair</keyword>
<name>A0A2Z5Y2L5_9ENTE</name>
<dbReference type="GO" id="GO:0000724">
    <property type="term" value="P:double-strand break repair via homologous recombination"/>
    <property type="evidence" value="ECO:0007669"/>
    <property type="project" value="UniProtKB-UniRule"/>
</dbReference>
<sequence length="1202" mass="140124">MSLQFIRGKMTADLEEPLIQQAVNWLDQSANHEVFYLVPRHIEFEKEIDVLKKIRQMNRDTMIASTRLQIFNFDRLAWYYLRDTSYYSSKLLSEAGAAMLFRQVLLENEQELQIFQGEITKEGFIQQLFDFYQEIQDGNITIDELDTFLTQLDKGAKEQELQIKLKDLALIFTKFEEKAKNYQFDTKKIVENLTKYLTNQNLSHVSFLISGFHQFTAKELELICLLIKKAGEVKISLPLDRSYTNSLPEPMDIFAETGTLYYQFYQFARTNRVPLFTDYVVNESSLIPTTGICQLENYWIAAQKQYFPKMQQQILDNCVQIWKGENVKEEILSVACEIRRLVAEEGYRYKDIQLITRDMACYENLLKPLLALYDIPIYLDHDQTMEQHPLVEWIQSFFAIYNYNYRYRDILRFLRTELFFPKENQKWETIEQWQAACREWRNKVDITENVVLAYGYEGTYWSRKQDWSFIQYDFEEHKLENTKQIEEDSNEIRQQVQKYLPVCFKKLKKAKNGLEAAKIFHHFLIESGVKYQINQWRIQAIEAGNLEEAKNHEQVWTALMTLLDEYVEIYKNEPFFFETFQEIFTSGLAGINYSRIPATIDQVQVRLIDLTRAAAAKVIFAIGLTEEAFPKKIENKTLLSDEERQLTDLYLADDQFLANSTEKKIAQEPFIAYKMLVSATEKLYLTYHCTKDTKQEIKCSPYIRNIQQAFMLPIIEKREGLPTDDEAISLTHIGTYPALIGELTRLKRQNQEIGEPVSGFWLAMEKALTRQPEISQTASFVFSSLGYTNNPENLTETFAEALYGKHIYTSISQMEAFHHCQFQYFLQFGLNLKERLLFQLTSAATGEFFHEALDQFFKLLIRQNKYLPDLTDEEVANFSDNVLTAVLDEPKFSILTSSNRMNYLRYQLSQTIKKVSWALKKQSQKSGFSTVQTEILFGQLAIQQGIPGLELALEKQGKISVRGKIDRVDQLITNDREVYLGVIDYKSSHRKFNITEVYYGLAMQMLTYLDVALMDAVQLVGKTAKPAGSFYLHVHNPTLSYDTTGAIEQKLLKKYQYDGLLINDSELLNYLDKELEEKTSSTIFPIEASAKGIIKPGRKQENKFVTEMELQSLLKNNREKIKKAGNKIINGEIQMNPAYQGKERIACRFCQFKSICTFDTMLKENNYHKIATLSKKEVMERLSKEGIECIDDGKKDSITTTK</sequence>
<evidence type="ECO:0000256" key="1">
    <source>
        <dbReference type="ARBA" id="ARBA00022722"/>
    </source>
</evidence>
<dbReference type="GO" id="GO:0008409">
    <property type="term" value="F:5'-3' exonuclease activity"/>
    <property type="evidence" value="ECO:0007669"/>
    <property type="project" value="UniProtKB-UniRule"/>
</dbReference>
<protein>
    <recommendedName>
        <fullName evidence="10">ATP-dependent helicase/deoxyribonuclease subunit B</fullName>
        <ecNumber evidence="10">3.1.-.-</ecNumber>
    </recommendedName>
    <alternativeName>
        <fullName evidence="10">ATP-dependent helicase/nuclease subunit RexB</fullName>
    </alternativeName>
</protein>
<comment type="subunit">
    <text evidence="10">Heterodimer of AddA and RexB.</text>
</comment>
<dbReference type="Pfam" id="PF21445">
    <property type="entry name" value="ADDB_N"/>
    <property type="match status" value="1"/>
</dbReference>
<dbReference type="GO" id="GO:0004386">
    <property type="term" value="F:helicase activity"/>
    <property type="evidence" value="ECO:0007669"/>
    <property type="project" value="UniProtKB-KW"/>
</dbReference>
<comment type="similarity">
    <text evidence="10">Belongs to the helicase family. AddB/RexB type 2 subfamily.</text>
</comment>
<gene>
    <name evidence="10" type="primary">rexB</name>
    <name evidence="13" type="ORF">DAT561_0944</name>
</gene>
<evidence type="ECO:0000256" key="3">
    <source>
        <dbReference type="ARBA" id="ARBA00022763"/>
    </source>
</evidence>
<feature type="binding site" evidence="10">
    <location>
        <position position="820"/>
    </location>
    <ligand>
        <name>[4Fe-4S] cluster</name>
        <dbReference type="ChEBI" id="CHEBI:49883"/>
    </ligand>
</feature>
<dbReference type="InterPro" id="IPR049035">
    <property type="entry name" value="ADDB_N"/>
</dbReference>
<keyword evidence="10" id="KW-0411">Iron-sulfur</keyword>
<evidence type="ECO:0000256" key="5">
    <source>
        <dbReference type="ARBA" id="ARBA00022806"/>
    </source>
</evidence>